<reference evidence="7 8" key="1">
    <citation type="submission" date="2016-11" db="EMBL/GenBank/DDBJ databases">
        <title>The macronuclear genome of Stentor coeruleus: a giant cell with tiny introns.</title>
        <authorList>
            <person name="Slabodnick M."/>
            <person name="Ruby J.G."/>
            <person name="Reiff S.B."/>
            <person name="Swart E.C."/>
            <person name="Gosai S."/>
            <person name="Prabakaran S."/>
            <person name="Witkowska E."/>
            <person name="Larue G.E."/>
            <person name="Fisher S."/>
            <person name="Freeman R.M."/>
            <person name="Gunawardena J."/>
            <person name="Chu W."/>
            <person name="Stover N.A."/>
            <person name="Gregory B.D."/>
            <person name="Nowacki M."/>
            <person name="Derisi J."/>
            <person name="Roy S.W."/>
            <person name="Marshall W.F."/>
            <person name="Sood P."/>
        </authorList>
    </citation>
    <scope>NUCLEOTIDE SEQUENCE [LARGE SCALE GENOMIC DNA]</scope>
    <source>
        <strain evidence="7">WM001</strain>
    </source>
</reference>
<gene>
    <name evidence="7" type="ORF">SteCoe_13830</name>
</gene>
<dbReference type="PROSITE" id="PS50035">
    <property type="entry name" value="PLD"/>
    <property type="match status" value="1"/>
</dbReference>
<name>A0A1R2C7E3_9CILI</name>
<dbReference type="SUPFAM" id="SSF56024">
    <property type="entry name" value="Phospholipase D/nuclease"/>
    <property type="match status" value="1"/>
</dbReference>
<evidence type="ECO:0000256" key="3">
    <source>
        <dbReference type="ARBA" id="ARBA00023098"/>
    </source>
</evidence>
<feature type="domain" description="PLD phosphodiesterase" evidence="6">
    <location>
        <begin position="22"/>
        <end position="49"/>
    </location>
</feature>
<dbReference type="Proteomes" id="UP000187209">
    <property type="component" value="Unassembled WGS sequence"/>
</dbReference>
<dbReference type="Pfam" id="PF13091">
    <property type="entry name" value="PLDc_2"/>
    <property type="match status" value="1"/>
</dbReference>
<dbReference type="OrthoDB" id="412219at2759"/>
<evidence type="ECO:0000256" key="5">
    <source>
        <dbReference type="ARBA" id="ARBA00040549"/>
    </source>
</evidence>
<dbReference type="Gene3D" id="3.30.870.10">
    <property type="entry name" value="Endonuclease Chain A"/>
    <property type="match status" value="1"/>
</dbReference>
<dbReference type="InterPro" id="IPR001736">
    <property type="entry name" value="PLipase_D/transphosphatidylase"/>
</dbReference>
<evidence type="ECO:0000256" key="2">
    <source>
        <dbReference type="ARBA" id="ARBA00022963"/>
    </source>
</evidence>
<evidence type="ECO:0000256" key="4">
    <source>
        <dbReference type="ARBA" id="ARBA00038012"/>
    </source>
</evidence>
<dbReference type="PANTHER" id="PTHR43856:SF1">
    <property type="entry name" value="MITOCHONDRIAL CARDIOLIPIN HYDROLASE"/>
    <property type="match status" value="1"/>
</dbReference>
<dbReference type="InterPro" id="IPR025202">
    <property type="entry name" value="PLD-like_dom"/>
</dbReference>
<evidence type="ECO:0000259" key="6">
    <source>
        <dbReference type="PROSITE" id="PS50035"/>
    </source>
</evidence>
<dbReference type="AlphaFoldDB" id="A0A1R2C7E3"/>
<evidence type="ECO:0000256" key="1">
    <source>
        <dbReference type="ARBA" id="ARBA00022801"/>
    </source>
</evidence>
<evidence type="ECO:0000313" key="8">
    <source>
        <dbReference type="Proteomes" id="UP000187209"/>
    </source>
</evidence>
<dbReference type="GO" id="GO:0016891">
    <property type="term" value="F:RNA endonuclease activity producing 5'-phosphomonoesters, hydrolytic mechanism"/>
    <property type="evidence" value="ECO:0007669"/>
    <property type="project" value="TreeGrafter"/>
</dbReference>
<keyword evidence="2" id="KW-0442">Lipid degradation</keyword>
<keyword evidence="8" id="KW-1185">Reference proteome</keyword>
<sequence length="130" mass="14635">MSGSDIRNLHDEGIQVRVDLDPHAQMHHKFCVIDDYILITGSFNWTKQAVGKNQENLVVMDDPVLARMYTEEFNRMWEAFSASVDRYLGGVKVIPPAQPVQPVQPIQSVQPVQPVEMVEPAPPVPENENA</sequence>
<organism evidence="7 8">
    <name type="scientific">Stentor coeruleus</name>
    <dbReference type="NCBI Taxonomy" id="5963"/>
    <lineage>
        <taxon>Eukaryota</taxon>
        <taxon>Sar</taxon>
        <taxon>Alveolata</taxon>
        <taxon>Ciliophora</taxon>
        <taxon>Postciliodesmatophora</taxon>
        <taxon>Heterotrichea</taxon>
        <taxon>Heterotrichida</taxon>
        <taxon>Stentoridae</taxon>
        <taxon>Stentor</taxon>
    </lineage>
</organism>
<comment type="caution">
    <text evidence="7">The sequence shown here is derived from an EMBL/GenBank/DDBJ whole genome shotgun (WGS) entry which is preliminary data.</text>
</comment>
<dbReference type="InterPro" id="IPR051406">
    <property type="entry name" value="PLD_domain"/>
</dbReference>
<keyword evidence="3" id="KW-0443">Lipid metabolism</keyword>
<proteinExistence type="inferred from homology"/>
<accession>A0A1R2C7E3</accession>
<dbReference type="GO" id="GO:0016042">
    <property type="term" value="P:lipid catabolic process"/>
    <property type="evidence" value="ECO:0007669"/>
    <property type="project" value="UniProtKB-KW"/>
</dbReference>
<comment type="similarity">
    <text evidence="4">Belongs to the phospholipase D family. MitoPLD/Zucchini subfamily.</text>
</comment>
<protein>
    <recommendedName>
        <fullName evidence="5">Mitochondrial cardiolipin hydrolase</fullName>
    </recommendedName>
</protein>
<evidence type="ECO:0000313" key="7">
    <source>
        <dbReference type="EMBL" id="OMJ84927.1"/>
    </source>
</evidence>
<keyword evidence="1" id="KW-0378">Hydrolase</keyword>
<dbReference type="PANTHER" id="PTHR43856">
    <property type="entry name" value="CARDIOLIPIN HYDROLASE"/>
    <property type="match status" value="1"/>
</dbReference>
<dbReference type="EMBL" id="MPUH01000253">
    <property type="protein sequence ID" value="OMJ84927.1"/>
    <property type="molecule type" value="Genomic_DNA"/>
</dbReference>